<proteinExistence type="predicted"/>
<sequence length="70" mass="7937">MMGHSTKKMIDGVYGRSRKGQIDERERILDCPGDDFLSLEELKSAFPGRYQKKMAEPVIPSQIAKKLTLP</sequence>
<protein>
    <submittedName>
        <fullName evidence="1">Uncharacterized protein</fullName>
    </submittedName>
</protein>
<gene>
    <name evidence="1" type="ORF">F6V30_13905</name>
</gene>
<organism evidence="1 2">
    <name type="scientific">Oryzomonas sagensis</name>
    <dbReference type="NCBI Taxonomy" id="2603857"/>
    <lineage>
        <taxon>Bacteria</taxon>
        <taxon>Pseudomonadati</taxon>
        <taxon>Thermodesulfobacteriota</taxon>
        <taxon>Desulfuromonadia</taxon>
        <taxon>Geobacterales</taxon>
        <taxon>Geobacteraceae</taxon>
        <taxon>Oryzomonas</taxon>
    </lineage>
</organism>
<evidence type="ECO:0000313" key="2">
    <source>
        <dbReference type="Proteomes" id="UP000798046"/>
    </source>
</evidence>
<name>A0ABQ6TKZ5_9BACT</name>
<reference evidence="1 2" key="1">
    <citation type="journal article" date="2020" name="Microorganisms">
        <title>Description of Three Novel Members in the Family Geobacteraceae, Oryzomonas japonicum gen. nov., sp. nov., Oryzomonas sagensis sp. nov., and Oryzomonas ruber sp. nov.</title>
        <authorList>
            <person name="Xu Z."/>
            <person name="Masuda Y."/>
            <person name="Hayakawa C."/>
            <person name="Ushijima N."/>
            <person name="Kawano K."/>
            <person name="Shiratori Y."/>
            <person name="Senoo K."/>
            <person name="Itoh H."/>
        </authorList>
    </citation>
    <scope>NUCLEOTIDE SEQUENCE [LARGE SCALE GENOMIC DNA]</scope>
    <source>
        <strain evidence="1 2">Red100</strain>
    </source>
</reference>
<comment type="caution">
    <text evidence="1">The sequence shown here is derived from an EMBL/GenBank/DDBJ whole genome shotgun (WGS) entry which is preliminary data.</text>
</comment>
<keyword evidence="2" id="KW-1185">Reference proteome</keyword>
<accession>A0ABQ6TKZ5</accession>
<dbReference type="EMBL" id="VZRA01000004">
    <property type="protein sequence ID" value="KAB0668927.1"/>
    <property type="molecule type" value="Genomic_DNA"/>
</dbReference>
<dbReference type="Proteomes" id="UP000798046">
    <property type="component" value="Unassembled WGS sequence"/>
</dbReference>
<evidence type="ECO:0000313" key="1">
    <source>
        <dbReference type="EMBL" id="KAB0668927.1"/>
    </source>
</evidence>
<dbReference type="RefSeq" id="WP_151157562.1">
    <property type="nucleotide sequence ID" value="NZ_VZRA01000004.1"/>
</dbReference>